<name>A0A3B1BF26_9ZZZZ</name>
<feature type="domain" description="Ribosome maturation factor RimM PRC barrel" evidence="6">
    <location>
        <begin position="100"/>
        <end position="167"/>
    </location>
</feature>
<dbReference type="GO" id="GO:0005840">
    <property type="term" value="C:ribosome"/>
    <property type="evidence" value="ECO:0007669"/>
    <property type="project" value="InterPro"/>
</dbReference>
<organism evidence="7">
    <name type="scientific">hydrothermal vent metagenome</name>
    <dbReference type="NCBI Taxonomy" id="652676"/>
    <lineage>
        <taxon>unclassified sequences</taxon>
        <taxon>metagenomes</taxon>
        <taxon>ecological metagenomes</taxon>
    </lineage>
</organism>
<keyword evidence="3" id="KW-0698">rRNA processing</keyword>
<protein>
    <submittedName>
        <fullName evidence="7">16S rRNA processing protein RimM</fullName>
    </submittedName>
</protein>
<dbReference type="InterPro" id="IPR009000">
    <property type="entry name" value="Transl_B-barrel_sf"/>
</dbReference>
<reference evidence="7" key="1">
    <citation type="submission" date="2018-06" db="EMBL/GenBank/DDBJ databases">
        <authorList>
            <person name="Zhirakovskaya E."/>
        </authorList>
    </citation>
    <scope>NUCLEOTIDE SEQUENCE</scope>
</reference>
<evidence type="ECO:0000259" key="6">
    <source>
        <dbReference type="Pfam" id="PF24986"/>
    </source>
</evidence>
<evidence type="ECO:0000259" key="5">
    <source>
        <dbReference type="Pfam" id="PF01782"/>
    </source>
</evidence>
<dbReference type="Pfam" id="PF01782">
    <property type="entry name" value="RimM"/>
    <property type="match status" value="1"/>
</dbReference>
<dbReference type="EMBL" id="UOFY01000043">
    <property type="protein sequence ID" value="VAX09978.1"/>
    <property type="molecule type" value="Genomic_DNA"/>
</dbReference>
<dbReference type="SUPFAM" id="SSF50346">
    <property type="entry name" value="PRC-barrel domain"/>
    <property type="match status" value="1"/>
</dbReference>
<dbReference type="GO" id="GO:0043022">
    <property type="term" value="F:ribosome binding"/>
    <property type="evidence" value="ECO:0007669"/>
    <property type="project" value="InterPro"/>
</dbReference>
<dbReference type="AlphaFoldDB" id="A0A3B1BF26"/>
<dbReference type="SUPFAM" id="SSF50447">
    <property type="entry name" value="Translation proteins"/>
    <property type="match status" value="1"/>
</dbReference>
<dbReference type="InterPro" id="IPR011033">
    <property type="entry name" value="PRC_barrel-like_sf"/>
</dbReference>
<dbReference type="GO" id="GO:0006364">
    <property type="term" value="P:rRNA processing"/>
    <property type="evidence" value="ECO:0007669"/>
    <property type="project" value="UniProtKB-KW"/>
</dbReference>
<evidence type="ECO:0000256" key="3">
    <source>
        <dbReference type="ARBA" id="ARBA00022552"/>
    </source>
</evidence>
<feature type="domain" description="RimM N-terminal" evidence="5">
    <location>
        <begin position="4"/>
        <end position="88"/>
    </location>
</feature>
<dbReference type="PANTHER" id="PTHR33692">
    <property type="entry name" value="RIBOSOME MATURATION FACTOR RIMM"/>
    <property type="match status" value="1"/>
</dbReference>
<accession>A0A3B1BF26</accession>
<dbReference type="InterPro" id="IPR011961">
    <property type="entry name" value="RimM"/>
</dbReference>
<keyword evidence="2" id="KW-0690">Ribosome biogenesis</keyword>
<evidence type="ECO:0000256" key="1">
    <source>
        <dbReference type="ARBA" id="ARBA00022490"/>
    </source>
</evidence>
<dbReference type="InterPro" id="IPR002676">
    <property type="entry name" value="RimM_N"/>
</dbReference>
<keyword evidence="1" id="KW-0963">Cytoplasm</keyword>
<dbReference type="Gene3D" id="2.40.30.60">
    <property type="entry name" value="RimM"/>
    <property type="match status" value="1"/>
</dbReference>
<sequence length="170" mass="18874">MILVGRVSGLFGVKGWIKLHSDTGPRENILSYSPLYLERKDEGGSQWQAVKVLSGKKQGKSIIAHLADCPDRNAAELLVGCRVAIKQEQLVATAEGEYYWSELIGLKVLTLEKVELGVITEMMETGANDVFVVRAEEDGQERLLPFIHGDVIKAIDLEQACMTVDWDPEF</sequence>
<dbReference type="InterPro" id="IPR036976">
    <property type="entry name" value="RimM_N_sf"/>
</dbReference>
<dbReference type="HAMAP" id="MF_00014">
    <property type="entry name" value="Ribosome_mat_RimM"/>
    <property type="match status" value="1"/>
</dbReference>
<proteinExistence type="inferred from homology"/>
<evidence type="ECO:0000313" key="7">
    <source>
        <dbReference type="EMBL" id="VAX09978.1"/>
    </source>
</evidence>
<dbReference type="PANTHER" id="PTHR33692:SF1">
    <property type="entry name" value="RIBOSOME MATURATION FACTOR RIMM"/>
    <property type="match status" value="1"/>
</dbReference>
<evidence type="ECO:0000256" key="2">
    <source>
        <dbReference type="ARBA" id="ARBA00022517"/>
    </source>
</evidence>
<dbReference type="InterPro" id="IPR056792">
    <property type="entry name" value="PRC_RimM"/>
</dbReference>
<dbReference type="Gene3D" id="2.30.30.240">
    <property type="entry name" value="PRC-barrel domain"/>
    <property type="match status" value="1"/>
</dbReference>
<dbReference type="Pfam" id="PF24986">
    <property type="entry name" value="PRC_RimM"/>
    <property type="match status" value="1"/>
</dbReference>
<gene>
    <name evidence="7" type="ORF">MNBD_GAMMA25-189</name>
</gene>
<evidence type="ECO:0000256" key="4">
    <source>
        <dbReference type="ARBA" id="ARBA00023186"/>
    </source>
</evidence>
<keyword evidence="4" id="KW-0143">Chaperone</keyword>
<dbReference type="NCBIfam" id="TIGR02273">
    <property type="entry name" value="16S_RimM"/>
    <property type="match status" value="1"/>
</dbReference>